<sequence>MHSHARRGTYERCDRPPANAKWITKRSSNDDEVDQIVDRCVRWTLDSINRVLIRHPKFRRAKRKLDCLRRPPLFACSQIRSSTSCTVSLNADAYISHAWPVPSINQSIELLATSQASSRVRSTGSGMAAPTRALVLAVLLAMAVANAEAASVVVGLAKCADCTRKNMKAEEAFKGLQVAIKCKNVHGEYESKAVGGLDGTGAFSVPLASDLHGADCVAQLHSAASNAPCAGQEPSKIMPMSEGTTFGIVAGDHTATPSAASPECASMTLCGPIKKHIMEHFHHKKPVPPKPEPKPEPHPDYGPVPKPEPKPQPHPDYHPVPPTPTYGSGGGGGGGGYHGHH</sequence>
<feature type="region of interest" description="Disordered" evidence="1">
    <location>
        <begin position="283"/>
        <end position="341"/>
    </location>
</feature>
<evidence type="ECO:0000256" key="1">
    <source>
        <dbReference type="SAM" id="MobiDB-lite"/>
    </source>
</evidence>
<reference evidence="3" key="1">
    <citation type="journal article" date="2012" name="Nature">
        <title>A physical, genetic and functional sequence assembly of the barley genome.</title>
        <authorList>
            <consortium name="The International Barley Genome Sequencing Consortium"/>
            <person name="Mayer K.F."/>
            <person name="Waugh R."/>
            <person name="Brown J.W."/>
            <person name="Schulman A."/>
            <person name="Langridge P."/>
            <person name="Platzer M."/>
            <person name="Fincher G.B."/>
            <person name="Muehlbauer G.J."/>
            <person name="Sato K."/>
            <person name="Close T.J."/>
            <person name="Wise R.P."/>
            <person name="Stein N."/>
        </authorList>
    </citation>
    <scope>NUCLEOTIDE SEQUENCE [LARGE SCALE GENOMIC DNA]</scope>
    <source>
        <strain evidence="3">cv. Morex</strain>
    </source>
</reference>
<dbReference type="EnsemblPlants" id="HORVU.MOREX.r3.2HG0105420.1">
    <property type="protein sequence ID" value="HORVU.MOREX.r3.2HG0105420.1"/>
    <property type="gene ID" value="HORVU.MOREX.r3.2HG0105420"/>
</dbReference>
<feature type="compositionally biased region" description="Basic and acidic residues" evidence="1">
    <location>
        <begin position="307"/>
        <end position="317"/>
    </location>
</feature>
<reference evidence="2" key="3">
    <citation type="submission" date="2022-01" db="UniProtKB">
        <authorList>
            <consortium name="EnsemblPlants"/>
        </authorList>
    </citation>
    <scope>IDENTIFICATION</scope>
    <source>
        <strain evidence="2">subsp. vulgare</strain>
    </source>
</reference>
<accession>A0A8I7B4P5</accession>
<evidence type="ECO:0008006" key="4">
    <source>
        <dbReference type="Google" id="ProtNLM"/>
    </source>
</evidence>
<dbReference type="Pfam" id="PF01190">
    <property type="entry name" value="Pollen_Ole_e_1"/>
    <property type="match status" value="1"/>
</dbReference>
<keyword evidence="3" id="KW-1185">Reference proteome</keyword>
<dbReference type="AlphaFoldDB" id="A0A8I7B4P5"/>
<name>A0A8I7B4P5_HORVV</name>
<protein>
    <recommendedName>
        <fullName evidence="4">Proline-rich protein</fullName>
    </recommendedName>
</protein>
<dbReference type="Gramene" id="HORVU.MOREX.r3.2HG0105420.1">
    <property type="protein sequence ID" value="HORVU.MOREX.r3.2HG0105420.1"/>
    <property type="gene ID" value="HORVU.MOREX.r3.2HG0105420"/>
</dbReference>
<organism evidence="2 3">
    <name type="scientific">Hordeum vulgare subsp. vulgare</name>
    <name type="common">Domesticated barley</name>
    <dbReference type="NCBI Taxonomy" id="112509"/>
    <lineage>
        <taxon>Eukaryota</taxon>
        <taxon>Viridiplantae</taxon>
        <taxon>Streptophyta</taxon>
        <taxon>Embryophyta</taxon>
        <taxon>Tracheophyta</taxon>
        <taxon>Spermatophyta</taxon>
        <taxon>Magnoliopsida</taxon>
        <taxon>Liliopsida</taxon>
        <taxon>Poales</taxon>
        <taxon>Poaceae</taxon>
        <taxon>BOP clade</taxon>
        <taxon>Pooideae</taxon>
        <taxon>Triticodae</taxon>
        <taxon>Triticeae</taxon>
        <taxon>Hordeinae</taxon>
        <taxon>Hordeum</taxon>
    </lineage>
</organism>
<dbReference type="PANTHER" id="PTHR33935">
    <property type="entry name" value="OS10G0148100 PROTEIN"/>
    <property type="match status" value="1"/>
</dbReference>
<feature type="compositionally biased region" description="Gly residues" evidence="1">
    <location>
        <begin position="327"/>
        <end position="341"/>
    </location>
</feature>
<dbReference type="Proteomes" id="UP000011116">
    <property type="component" value="Chromosome 2H"/>
</dbReference>
<evidence type="ECO:0000313" key="3">
    <source>
        <dbReference type="Proteomes" id="UP000011116"/>
    </source>
</evidence>
<proteinExistence type="predicted"/>
<evidence type="ECO:0000313" key="2">
    <source>
        <dbReference type="EnsemblPlants" id="HORVU.MOREX.r3.2HG0105420.1"/>
    </source>
</evidence>
<dbReference type="PANTHER" id="PTHR33935:SF23">
    <property type="entry name" value="PROLINE-RICH PROTEIN"/>
    <property type="match status" value="1"/>
</dbReference>
<reference evidence="2" key="2">
    <citation type="submission" date="2020-10" db="EMBL/GenBank/DDBJ databases">
        <authorList>
            <person name="Scholz U."/>
            <person name="Mascher M."/>
            <person name="Fiebig A."/>
        </authorList>
    </citation>
    <scope>NUCLEOTIDE SEQUENCE [LARGE SCALE GENOMIC DNA]</scope>
    <source>
        <strain evidence="2">cv. Morex</strain>
    </source>
</reference>